<evidence type="ECO:0000313" key="2">
    <source>
        <dbReference type="EMBL" id="KAJ9143072.1"/>
    </source>
</evidence>
<comment type="caution">
    <text evidence="2">The sequence shown here is derived from an EMBL/GenBank/DDBJ whole genome shotgun (WGS) entry which is preliminary data.</text>
</comment>
<feature type="region of interest" description="Disordered" evidence="1">
    <location>
        <begin position="1"/>
        <end position="31"/>
    </location>
</feature>
<protein>
    <submittedName>
        <fullName evidence="2">Uncharacterized protein</fullName>
    </submittedName>
</protein>
<sequence>MPRLVPRQTVASATPFPPFRSTTPPPRDSSLSAAALISADLKARHGLLVSGVGGPSHASRKRRGPRSSAGILKKLRKPAVTFRPARPPLWGDGGMRTPVEVWLDIFSYSIEGKDRPRPRIFHVRPLPPWTRQARAKAARDSFASAMFSSAAIDDDDKPEPKPWDERFWKTVEPKPLSGMVTTDGSTGAKGNEAVARFEPSLDVLYLDREFWTTRKDNSVDDYDGSLLPFKTKEEAAPVENIALDAASLKDRRECQWIMAHVREHFPGLKRLWALVTTLADRPAGIPKGDFARLEDDIQTHLLVADQRKTGVLDAAGEQAQHWKQGPVARNVDGCKGFRDQWTFDIKVLVYYRDSEKKEQREITSEDLVTVYDGLKDGLFRS</sequence>
<dbReference type="Proteomes" id="UP001174694">
    <property type="component" value="Unassembled WGS sequence"/>
</dbReference>
<gene>
    <name evidence="2" type="ORF">NKR23_g6845</name>
</gene>
<keyword evidence="3" id="KW-1185">Reference proteome</keyword>
<reference evidence="2" key="1">
    <citation type="submission" date="2022-07" db="EMBL/GenBank/DDBJ databases">
        <title>Fungi with potential for degradation of polypropylene.</title>
        <authorList>
            <person name="Gostincar C."/>
        </authorList>
    </citation>
    <scope>NUCLEOTIDE SEQUENCE</scope>
    <source>
        <strain evidence="2">EXF-13308</strain>
    </source>
</reference>
<accession>A0AA38RCQ8</accession>
<feature type="compositionally biased region" description="Pro residues" evidence="1">
    <location>
        <begin position="15"/>
        <end position="27"/>
    </location>
</feature>
<evidence type="ECO:0000313" key="3">
    <source>
        <dbReference type="Proteomes" id="UP001174694"/>
    </source>
</evidence>
<feature type="region of interest" description="Disordered" evidence="1">
    <location>
        <begin position="51"/>
        <end position="71"/>
    </location>
</feature>
<proteinExistence type="predicted"/>
<name>A0AA38RCQ8_9PEZI</name>
<dbReference type="EMBL" id="JANBVO010000020">
    <property type="protein sequence ID" value="KAJ9143072.1"/>
    <property type="molecule type" value="Genomic_DNA"/>
</dbReference>
<dbReference type="AlphaFoldDB" id="A0AA38RCQ8"/>
<organism evidence="2 3">
    <name type="scientific">Pleurostoma richardsiae</name>
    <dbReference type="NCBI Taxonomy" id="41990"/>
    <lineage>
        <taxon>Eukaryota</taxon>
        <taxon>Fungi</taxon>
        <taxon>Dikarya</taxon>
        <taxon>Ascomycota</taxon>
        <taxon>Pezizomycotina</taxon>
        <taxon>Sordariomycetes</taxon>
        <taxon>Sordariomycetidae</taxon>
        <taxon>Calosphaeriales</taxon>
        <taxon>Pleurostomataceae</taxon>
        <taxon>Pleurostoma</taxon>
    </lineage>
</organism>
<evidence type="ECO:0000256" key="1">
    <source>
        <dbReference type="SAM" id="MobiDB-lite"/>
    </source>
</evidence>